<evidence type="ECO:0000313" key="1">
    <source>
        <dbReference type="EMBL" id="OCS86015.1"/>
    </source>
</evidence>
<reference evidence="1 2" key="1">
    <citation type="submission" date="2016-07" db="EMBL/GenBank/DDBJ databases">
        <title>Caryophanon latum genome sequencing.</title>
        <authorList>
            <person name="Verma A."/>
            <person name="Pal Y."/>
            <person name="Krishnamurthi S."/>
        </authorList>
    </citation>
    <scope>NUCLEOTIDE SEQUENCE [LARGE SCALE GENOMIC DNA]</scope>
    <source>
        <strain evidence="1 2">DSM 14151</strain>
    </source>
</reference>
<dbReference type="AlphaFoldDB" id="A0A1C0YFS3"/>
<dbReference type="Proteomes" id="UP000093482">
    <property type="component" value="Unassembled WGS sequence"/>
</dbReference>
<name>A0A1C0YFS3_9BACL</name>
<evidence type="ECO:0000313" key="2">
    <source>
        <dbReference type="Proteomes" id="UP000093482"/>
    </source>
</evidence>
<proteinExistence type="predicted"/>
<dbReference type="Pfam" id="PF06133">
    <property type="entry name" value="Com_YlbF"/>
    <property type="match status" value="1"/>
</dbReference>
<accession>A0A1C0YFS3</accession>
<dbReference type="RefSeq" id="WP_066466224.1">
    <property type="nucleotide sequence ID" value="NZ_MATO01000064.1"/>
</dbReference>
<gene>
    <name evidence="1" type="ORF">A6K76_14885</name>
</gene>
<protein>
    <submittedName>
        <fullName evidence="1">Uncharacterized protein</fullName>
    </submittedName>
</protein>
<keyword evidence="2" id="KW-1185">Reference proteome</keyword>
<comment type="caution">
    <text evidence="1">The sequence shown here is derived from an EMBL/GenBank/DDBJ whole genome shotgun (WGS) entry which is preliminary data.</text>
</comment>
<sequence length="112" mass="13108">MMQQLTAQLQQKIKETEQFVALERAIEAVKEDAQALALFTNFRDVQVKLQEKQMQGEQLLEDELLYAQQVAQLAQQNEKILYMLDTEMELSRIIESITRELVQPIQAMYESM</sequence>
<dbReference type="SUPFAM" id="SSF158622">
    <property type="entry name" value="YheA/YmcA-like"/>
    <property type="match status" value="1"/>
</dbReference>
<organism evidence="1 2">
    <name type="scientific">Caryophanon latum</name>
    <dbReference type="NCBI Taxonomy" id="33977"/>
    <lineage>
        <taxon>Bacteria</taxon>
        <taxon>Bacillati</taxon>
        <taxon>Bacillota</taxon>
        <taxon>Bacilli</taxon>
        <taxon>Bacillales</taxon>
        <taxon>Caryophanaceae</taxon>
        <taxon>Caryophanon</taxon>
    </lineage>
</organism>
<dbReference type="OrthoDB" id="9811402at2"/>
<dbReference type="Gene3D" id="1.20.1500.10">
    <property type="entry name" value="YheA/YmcA-like"/>
    <property type="match status" value="1"/>
</dbReference>
<dbReference type="EMBL" id="MATO01000064">
    <property type="protein sequence ID" value="OCS86015.1"/>
    <property type="molecule type" value="Genomic_DNA"/>
</dbReference>
<dbReference type="InterPro" id="IPR023378">
    <property type="entry name" value="YheA/YmcA-like_dom_sf"/>
</dbReference>
<dbReference type="InterPro" id="IPR010368">
    <property type="entry name" value="Com_YlbF"/>
</dbReference>